<sequence>MGHPAPCIMGASGWWPVPAAAHKNMCLEIEFPSFLNNLFEDKHTDNEFELFPWAGNQPVARKAWRWVYHLTLSKPAGYLFRGFPLRETASSSYDLYGMLEDIRLQCEARGAKVTGRRVVNFPFSLKIFNNWLPCMRKLVVWSQHERERERESPKLNVWCGLLHDRIVGLVFFAENTVTSIVYLEMLEHFVLPQLQHFPGRWIGRDGPISWPPWSPNLTSLDFFMWGYVKDIVYATSVLNLQ</sequence>
<gene>
    <name evidence="1" type="ORF">PR048_005597</name>
</gene>
<dbReference type="Proteomes" id="UP001159363">
    <property type="component" value="Chromosome 2"/>
</dbReference>
<evidence type="ECO:0000313" key="2">
    <source>
        <dbReference type="Proteomes" id="UP001159363"/>
    </source>
</evidence>
<comment type="caution">
    <text evidence="1">The sequence shown here is derived from an EMBL/GenBank/DDBJ whole genome shotgun (WGS) entry which is preliminary data.</text>
</comment>
<reference evidence="1 2" key="1">
    <citation type="submission" date="2023-02" db="EMBL/GenBank/DDBJ databases">
        <title>LHISI_Scaffold_Assembly.</title>
        <authorList>
            <person name="Stuart O.P."/>
            <person name="Cleave R."/>
            <person name="Magrath M.J.L."/>
            <person name="Mikheyev A.S."/>
        </authorList>
    </citation>
    <scope>NUCLEOTIDE SEQUENCE [LARGE SCALE GENOMIC DNA]</scope>
    <source>
        <strain evidence="1">Daus_M_001</strain>
        <tissue evidence="1">Leg muscle</tissue>
    </source>
</reference>
<organism evidence="1 2">
    <name type="scientific">Dryococelus australis</name>
    <dbReference type="NCBI Taxonomy" id="614101"/>
    <lineage>
        <taxon>Eukaryota</taxon>
        <taxon>Metazoa</taxon>
        <taxon>Ecdysozoa</taxon>
        <taxon>Arthropoda</taxon>
        <taxon>Hexapoda</taxon>
        <taxon>Insecta</taxon>
        <taxon>Pterygota</taxon>
        <taxon>Neoptera</taxon>
        <taxon>Polyneoptera</taxon>
        <taxon>Phasmatodea</taxon>
        <taxon>Verophasmatodea</taxon>
        <taxon>Anareolatae</taxon>
        <taxon>Phasmatidae</taxon>
        <taxon>Eurycanthinae</taxon>
        <taxon>Dryococelus</taxon>
    </lineage>
</organism>
<evidence type="ECO:0000313" key="1">
    <source>
        <dbReference type="EMBL" id="KAJ8893016.1"/>
    </source>
</evidence>
<protein>
    <submittedName>
        <fullName evidence="1">Uncharacterized protein</fullName>
    </submittedName>
</protein>
<keyword evidence="2" id="KW-1185">Reference proteome</keyword>
<dbReference type="InterPro" id="IPR036397">
    <property type="entry name" value="RNaseH_sf"/>
</dbReference>
<dbReference type="Gene3D" id="3.30.420.10">
    <property type="entry name" value="Ribonuclease H-like superfamily/Ribonuclease H"/>
    <property type="match status" value="2"/>
</dbReference>
<proteinExistence type="predicted"/>
<dbReference type="PANTHER" id="PTHR47326">
    <property type="entry name" value="TRANSPOSABLE ELEMENT TC3 TRANSPOSASE-LIKE PROTEIN"/>
    <property type="match status" value="1"/>
</dbReference>
<name>A0ABQ9I9K2_9NEOP</name>
<dbReference type="PANTHER" id="PTHR47326:SF1">
    <property type="entry name" value="HTH PSQ-TYPE DOMAIN-CONTAINING PROTEIN"/>
    <property type="match status" value="1"/>
</dbReference>
<dbReference type="EMBL" id="JARBHB010000002">
    <property type="protein sequence ID" value="KAJ8893016.1"/>
    <property type="molecule type" value="Genomic_DNA"/>
</dbReference>
<accession>A0ABQ9I9K2</accession>